<comment type="similarity">
    <text evidence="1">Belongs to the LysR transcriptional regulatory family.</text>
</comment>
<dbReference type="Pfam" id="PF03466">
    <property type="entry name" value="LysR_substrate"/>
    <property type="match status" value="1"/>
</dbReference>
<dbReference type="Gene3D" id="1.10.10.10">
    <property type="entry name" value="Winged helix-like DNA-binding domain superfamily/Winged helix DNA-binding domain"/>
    <property type="match status" value="1"/>
</dbReference>
<sequence length="258" mass="29492">MRHIDALEESLGVVLFQRNDKGYLPTEAGLEIMRLGEVTDYQFANLMDDLQNKDKPLEGNLNITTVNEVIGSLLPIINRYQSLYPGMRINISCNLRSFNLKYGEADIAIRLGPKPETPDNVVIPLSNTEISFCAHESYIQKYGQPTKDNLHQHKFIALNERHDHLPWNDWVHNNIPTTSIILTSSSIQVLNQALLSGTGIGAMPKSLIQQNKALTEVVVDEHWEISIWMLVHRDLFHMPKIKKFIELLKQQEIQILHP</sequence>
<comment type="caution">
    <text evidence="6">The sequence shown here is derived from an EMBL/GenBank/DDBJ whole genome shotgun (WGS) entry which is preliminary data.</text>
</comment>
<keyword evidence="2" id="KW-0805">Transcription regulation</keyword>
<evidence type="ECO:0000256" key="1">
    <source>
        <dbReference type="ARBA" id="ARBA00009437"/>
    </source>
</evidence>
<dbReference type="GO" id="GO:0043565">
    <property type="term" value="F:sequence-specific DNA binding"/>
    <property type="evidence" value="ECO:0007669"/>
    <property type="project" value="TreeGrafter"/>
</dbReference>
<evidence type="ECO:0000313" key="6">
    <source>
        <dbReference type="EMBL" id="MBB6521496.1"/>
    </source>
</evidence>
<accession>A0A7X0JUD5</accession>
<gene>
    <name evidence="6" type="ORF">HNR48_001781</name>
</gene>
<proteinExistence type="inferred from homology"/>
<organism evidence="6 7">
    <name type="scientific">Pseudoteredinibacter isoporae</name>
    <dbReference type="NCBI Taxonomy" id="570281"/>
    <lineage>
        <taxon>Bacteria</taxon>
        <taxon>Pseudomonadati</taxon>
        <taxon>Pseudomonadota</taxon>
        <taxon>Gammaproteobacteria</taxon>
        <taxon>Cellvibrionales</taxon>
        <taxon>Cellvibrionaceae</taxon>
        <taxon>Pseudoteredinibacter</taxon>
    </lineage>
</organism>
<dbReference type="AlphaFoldDB" id="A0A7X0JUD5"/>
<dbReference type="InterPro" id="IPR058163">
    <property type="entry name" value="LysR-type_TF_proteobact-type"/>
</dbReference>
<dbReference type="GO" id="GO:0003700">
    <property type="term" value="F:DNA-binding transcription factor activity"/>
    <property type="evidence" value="ECO:0007669"/>
    <property type="project" value="InterPro"/>
</dbReference>
<evidence type="ECO:0000313" key="7">
    <source>
        <dbReference type="Proteomes" id="UP000528457"/>
    </source>
</evidence>
<dbReference type="EMBL" id="JACHHT010000002">
    <property type="protein sequence ID" value="MBB6521496.1"/>
    <property type="molecule type" value="Genomic_DNA"/>
</dbReference>
<evidence type="ECO:0000259" key="5">
    <source>
        <dbReference type="PROSITE" id="PS50931"/>
    </source>
</evidence>
<dbReference type="PANTHER" id="PTHR30537:SF3">
    <property type="entry name" value="TRANSCRIPTIONAL REGULATORY PROTEIN"/>
    <property type="match status" value="1"/>
</dbReference>
<dbReference type="GO" id="GO:0006351">
    <property type="term" value="P:DNA-templated transcription"/>
    <property type="evidence" value="ECO:0007669"/>
    <property type="project" value="TreeGrafter"/>
</dbReference>
<feature type="domain" description="HTH lysR-type" evidence="5">
    <location>
        <begin position="1"/>
        <end position="26"/>
    </location>
</feature>
<keyword evidence="4" id="KW-0804">Transcription</keyword>
<keyword evidence="7" id="KW-1185">Reference proteome</keyword>
<dbReference type="InterPro" id="IPR000847">
    <property type="entry name" value="LysR_HTH_N"/>
</dbReference>
<evidence type="ECO:0000256" key="3">
    <source>
        <dbReference type="ARBA" id="ARBA00023125"/>
    </source>
</evidence>
<protein>
    <submittedName>
        <fullName evidence="6">DNA-binding transcriptional LysR family regulator</fullName>
    </submittedName>
</protein>
<keyword evidence="3 6" id="KW-0238">DNA-binding</keyword>
<name>A0A7X0JUD5_9GAMM</name>
<dbReference type="PANTHER" id="PTHR30537">
    <property type="entry name" value="HTH-TYPE TRANSCRIPTIONAL REGULATOR"/>
    <property type="match status" value="1"/>
</dbReference>
<dbReference type="InterPro" id="IPR036390">
    <property type="entry name" value="WH_DNA-bd_sf"/>
</dbReference>
<dbReference type="Gene3D" id="3.40.190.290">
    <property type="match status" value="1"/>
</dbReference>
<dbReference type="InterPro" id="IPR036388">
    <property type="entry name" value="WH-like_DNA-bd_sf"/>
</dbReference>
<dbReference type="Proteomes" id="UP000528457">
    <property type="component" value="Unassembled WGS sequence"/>
</dbReference>
<dbReference type="InParanoid" id="A0A7X0JUD5"/>
<dbReference type="InterPro" id="IPR005119">
    <property type="entry name" value="LysR_subst-bd"/>
</dbReference>
<dbReference type="SUPFAM" id="SSF46785">
    <property type="entry name" value="Winged helix' DNA-binding domain"/>
    <property type="match status" value="1"/>
</dbReference>
<evidence type="ECO:0000256" key="4">
    <source>
        <dbReference type="ARBA" id="ARBA00023163"/>
    </source>
</evidence>
<evidence type="ECO:0000256" key="2">
    <source>
        <dbReference type="ARBA" id="ARBA00023015"/>
    </source>
</evidence>
<dbReference type="PROSITE" id="PS50931">
    <property type="entry name" value="HTH_LYSR"/>
    <property type="match status" value="1"/>
</dbReference>
<reference evidence="6 7" key="1">
    <citation type="submission" date="2020-08" db="EMBL/GenBank/DDBJ databases">
        <title>Genomic Encyclopedia of Type Strains, Phase IV (KMG-IV): sequencing the most valuable type-strain genomes for metagenomic binning, comparative biology and taxonomic classification.</title>
        <authorList>
            <person name="Goeker M."/>
        </authorList>
    </citation>
    <scope>NUCLEOTIDE SEQUENCE [LARGE SCALE GENOMIC DNA]</scope>
    <source>
        <strain evidence="6 7">DSM 22368</strain>
    </source>
</reference>
<dbReference type="SUPFAM" id="SSF53850">
    <property type="entry name" value="Periplasmic binding protein-like II"/>
    <property type="match status" value="1"/>
</dbReference>